<reference evidence="2" key="2">
    <citation type="submission" date="2015-01" db="EMBL/GenBank/DDBJ databases">
        <title>Evolutionary Origins and Diversification of the Mycorrhizal Mutualists.</title>
        <authorList>
            <consortium name="DOE Joint Genome Institute"/>
            <consortium name="Mycorrhizal Genomics Consortium"/>
            <person name="Kohler A."/>
            <person name="Kuo A."/>
            <person name="Nagy L.G."/>
            <person name="Floudas D."/>
            <person name="Copeland A."/>
            <person name="Barry K.W."/>
            <person name="Cichocki N."/>
            <person name="Veneault-Fourrey C."/>
            <person name="LaButti K."/>
            <person name="Lindquist E.A."/>
            <person name="Lipzen A."/>
            <person name="Lundell T."/>
            <person name="Morin E."/>
            <person name="Murat C."/>
            <person name="Riley R."/>
            <person name="Ohm R."/>
            <person name="Sun H."/>
            <person name="Tunlid A."/>
            <person name="Henrissat B."/>
            <person name="Grigoriev I.V."/>
            <person name="Hibbett D.S."/>
            <person name="Martin F."/>
        </authorList>
    </citation>
    <scope>NUCLEOTIDE SEQUENCE [LARGE SCALE GENOMIC DNA]</scope>
    <source>
        <strain evidence="2">441</strain>
    </source>
</reference>
<dbReference type="AlphaFoldDB" id="A0A0C9YK35"/>
<dbReference type="EMBL" id="KN834456">
    <property type="protein sequence ID" value="KIK10727.1"/>
    <property type="molecule type" value="Genomic_DNA"/>
</dbReference>
<name>A0A0C9YK35_9AGAM</name>
<gene>
    <name evidence="1" type="ORF">PISMIDRAFT_690789</name>
</gene>
<sequence>MARFHCSCRIIWFPFDTRVSQSEIDQSNLSPVPHSQFAICKSIDLPSATTSPDSKTGQAEY</sequence>
<evidence type="ECO:0000313" key="2">
    <source>
        <dbReference type="Proteomes" id="UP000054018"/>
    </source>
</evidence>
<evidence type="ECO:0000313" key="1">
    <source>
        <dbReference type="EMBL" id="KIK10727.1"/>
    </source>
</evidence>
<accession>A0A0C9YK35</accession>
<dbReference type="Proteomes" id="UP000054018">
    <property type="component" value="Unassembled WGS sequence"/>
</dbReference>
<protein>
    <submittedName>
        <fullName evidence="1">Uncharacterized protein</fullName>
    </submittedName>
</protein>
<dbReference type="HOGENOM" id="CLU_2923584_0_0_1"/>
<reference evidence="1 2" key="1">
    <citation type="submission" date="2014-04" db="EMBL/GenBank/DDBJ databases">
        <authorList>
            <consortium name="DOE Joint Genome Institute"/>
            <person name="Kuo A."/>
            <person name="Kohler A."/>
            <person name="Costa M.D."/>
            <person name="Nagy L.G."/>
            <person name="Floudas D."/>
            <person name="Copeland A."/>
            <person name="Barry K.W."/>
            <person name="Cichocki N."/>
            <person name="Veneault-Fourrey C."/>
            <person name="LaButti K."/>
            <person name="Lindquist E.A."/>
            <person name="Lipzen A."/>
            <person name="Lundell T."/>
            <person name="Morin E."/>
            <person name="Murat C."/>
            <person name="Sun H."/>
            <person name="Tunlid A."/>
            <person name="Henrissat B."/>
            <person name="Grigoriev I.V."/>
            <person name="Hibbett D.S."/>
            <person name="Martin F."/>
            <person name="Nordberg H.P."/>
            <person name="Cantor M.N."/>
            <person name="Hua S.X."/>
        </authorList>
    </citation>
    <scope>NUCLEOTIDE SEQUENCE [LARGE SCALE GENOMIC DNA]</scope>
    <source>
        <strain evidence="1 2">441</strain>
    </source>
</reference>
<keyword evidence="2" id="KW-1185">Reference proteome</keyword>
<proteinExistence type="predicted"/>
<organism evidence="1 2">
    <name type="scientific">Pisolithus microcarpus 441</name>
    <dbReference type="NCBI Taxonomy" id="765257"/>
    <lineage>
        <taxon>Eukaryota</taxon>
        <taxon>Fungi</taxon>
        <taxon>Dikarya</taxon>
        <taxon>Basidiomycota</taxon>
        <taxon>Agaricomycotina</taxon>
        <taxon>Agaricomycetes</taxon>
        <taxon>Agaricomycetidae</taxon>
        <taxon>Boletales</taxon>
        <taxon>Sclerodermatineae</taxon>
        <taxon>Pisolithaceae</taxon>
        <taxon>Pisolithus</taxon>
    </lineage>
</organism>